<keyword evidence="3" id="KW-1003">Cell membrane</keyword>
<evidence type="ECO:0000256" key="2">
    <source>
        <dbReference type="ARBA" id="ARBA00010488"/>
    </source>
</evidence>
<dbReference type="InterPro" id="IPR007554">
    <property type="entry name" value="Glycerophosphate_synth"/>
</dbReference>
<evidence type="ECO:0000313" key="8">
    <source>
        <dbReference type="Proteomes" id="UP000610966"/>
    </source>
</evidence>
<sequence length="970" mass="108208">MTPARVSEAVADRLRAVQDLYDRGEPVEALVASVREGGLSRAERAEVDREALVGPLGLRLDAAAKRGPGRRRQTIDALRPYLAEVDPKVKRALPVGRRVACHLIETRDPGELAESDALAKLAAAAAEPSRRVRKGLRWYADLPVEVEQQTLLRLRAADLVPVTQIDDIRWEGGRLRVSGYAYLAGLSVRSRRFNRATVVLRGPRWLPPVTLKTRRTHRPEATYAAKEPGCNYDWSGFTAELNPFSLRWRAGLRAVVRGTQRLLRRRHTVQDTTTWRAEIAIWSRAARSAGPLRGPAIGRAERPAGLRIRPRWWVRPVWTSDKALQVVLQPTRAELTDVRLEGEMVHLTGFLPGRPITRGKARVGGHRMSADFTPVEEGTAEGGTRFSLALAVQTVLNAEARRLWVEPKGDPAATVMLEGAAETRLMIGDREITVQGDRRDRVVISGHKIRPVITSAEWREESLTLAGRYPDPDPGPRDLVLRHRGGLTIRVPLQRDGDTFSVRLSPGAMPRFGTAVPLAEGNWSISVAPPGQYGKAMVPTRFDHAGLAGLDEDPRSIGGRVYRFVATRFDAPMLIAAEERPGDERSVAGVWALSRTFYPAERARPLREATVYVSFDGRSYSDNPRAIYEERLRRGDDGEHIWVVRDGAFVPPGSRELGLGDGIVPTVVREGSREHYEALARARYVVSNGFLPQWFRTREDQVCVQTWHGTPVKHIGRDQAHMKREPRPPVWHRQAVEVRGWDLLLSQSEVASSVLRKAFGYEGEILEAGYPRNDVLVATERDAMAAEIRRRVGVPEGKRVILYAPTFRDHDRRNAAVKLDLADAKRALGDDHVVLVRGHMMQAFPHVHSHDGFALDVTTYPDIADLLVIADVLVTDYSSVMFDFVATGRPVVLFTPDLAKYRSTRGLYLDLESQRPGPRLETSAEVVEVLRNIDSATTKLADRYAAFVRTYAPHENGKSAARVVDHIFKS</sequence>
<protein>
    <recommendedName>
        <fullName evidence="9">CDP-glycerol glycerophosphotransferase</fullName>
    </recommendedName>
</protein>
<accession>A0A8J3R6I3</accession>
<comment type="caution">
    <text evidence="7">The sequence shown here is derived from an EMBL/GenBank/DDBJ whole genome shotgun (WGS) entry which is preliminary data.</text>
</comment>
<dbReference type="Proteomes" id="UP000610966">
    <property type="component" value="Unassembled WGS sequence"/>
</dbReference>
<dbReference type="SUPFAM" id="SSF53756">
    <property type="entry name" value="UDP-Glycosyltransferase/glycogen phosphorylase"/>
    <property type="match status" value="1"/>
</dbReference>
<evidence type="ECO:0000313" key="7">
    <source>
        <dbReference type="EMBL" id="GIH69338.1"/>
    </source>
</evidence>
<evidence type="ECO:0000256" key="6">
    <source>
        <dbReference type="ARBA" id="ARBA00023136"/>
    </source>
</evidence>
<dbReference type="GO" id="GO:0047355">
    <property type="term" value="F:CDP-glycerol glycerophosphotransferase activity"/>
    <property type="evidence" value="ECO:0007669"/>
    <property type="project" value="InterPro"/>
</dbReference>
<keyword evidence="5" id="KW-0777">Teichoic acid biosynthesis</keyword>
<dbReference type="RefSeq" id="WP_204013666.1">
    <property type="nucleotide sequence ID" value="NZ_BOOG01000013.1"/>
</dbReference>
<dbReference type="Gene3D" id="3.40.50.11820">
    <property type="match status" value="1"/>
</dbReference>
<dbReference type="InterPro" id="IPR043149">
    <property type="entry name" value="TagF_N"/>
</dbReference>
<evidence type="ECO:0000256" key="5">
    <source>
        <dbReference type="ARBA" id="ARBA00022944"/>
    </source>
</evidence>
<dbReference type="AlphaFoldDB" id="A0A8J3R6I3"/>
<gene>
    <name evidence="7" type="ORF">Mth01_15910</name>
</gene>
<keyword evidence="8" id="KW-1185">Reference proteome</keyword>
<keyword evidence="4" id="KW-0808">Transferase</keyword>
<reference evidence="7" key="1">
    <citation type="submission" date="2021-01" db="EMBL/GenBank/DDBJ databases">
        <title>Whole genome shotgun sequence of Sphaerimonospora thailandensis NBRC 107569.</title>
        <authorList>
            <person name="Komaki H."/>
            <person name="Tamura T."/>
        </authorList>
    </citation>
    <scope>NUCLEOTIDE SEQUENCE</scope>
    <source>
        <strain evidence="7">NBRC 107569</strain>
    </source>
</reference>
<name>A0A8J3R6I3_9ACTN</name>
<dbReference type="PANTHER" id="PTHR37316:SF3">
    <property type="entry name" value="TEICHOIC ACID GLYCEROL-PHOSPHATE TRANSFERASE"/>
    <property type="match status" value="1"/>
</dbReference>
<comment type="subcellular location">
    <subcellularLocation>
        <location evidence="1">Cell membrane</location>
        <topology evidence="1">Peripheral membrane protein</topology>
    </subcellularLocation>
</comment>
<comment type="similarity">
    <text evidence="2">Belongs to the CDP-glycerol glycerophosphotransferase family.</text>
</comment>
<evidence type="ECO:0000256" key="3">
    <source>
        <dbReference type="ARBA" id="ARBA00022475"/>
    </source>
</evidence>
<proteinExistence type="inferred from homology"/>
<dbReference type="PANTHER" id="PTHR37316">
    <property type="entry name" value="TEICHOIC ACID GLYCEROL-PHOSPHATE PRIMASE"/>
    <property type="match status" value="1"/>
</dbReference>
<organism evidence="7 8">
    <name type="scientific">Sphaerimonospora thailandensis</name>
    <dbReference type="NCBI Taxonomy" id="795644"/>
    <lineage>
        <taxon>Bacteria</taxon>
        <taxon>Bacillati</taxon>
        <taxon>Actinomycetota</taxon>
        <taxon>Actinomycetes</taxon>
        <taxon>Streptosporangiales</taxon>
        <taxon>Streptosporangiaceae</taxon>
        <taxon>Sphaerimonospora</taxon>
    </lineage>
</organism>
<dbReference type="InterPro" id="IPR051612">
    <property type="entry name" value="Teichoic_Acid_Biosynth"/>
</dbReference>
<dbReference type="InterPro" id="IPR043148">
    <property type="entry name" value="TagF_C"/>
</dbReference>
<dbReference type="Gene3D" id="3.40.50.12580">
    <property type="match status" value="1"/>
</dbReference>
<dbReference type="GO" id="GO:0005886">
    <property type="term" value="C:plasma membrane"/>
    <property type="evidence" value="ECO:0007669"/>
    <property type="project" value="UniProtKB-SubCell"/>
</dbReference>
<evidence type="ECO:0008006" key="9">
    <source>
        <dbReference type="Google" id="ProtNLM"/>
    </source>
</evidence>
<dbReference type="GO" id="GO:0019350">
    <property type="term" value="P:teichoic acid biosynthetic process"/>
    <property type="evidence" value="ECO:0007669"/>
    <property type="project" value="UniProtKB-KW"/>
</dbReference>
<dbReference type="EMBL" id="BOOG01000013">
    <property type="protein sequence ID" value="GIH69338.1"/>
    <property type="molecule type" value="Genomic_DNA"/>
</dbReference>
<dbReference type="Pfam" id="PF04464">
    <property type="entry name" value="Glyphos_transf"/>
    <property type="match status" value="1"/>
</dbReference>
<evidence type="ECO:0000256" key="4">
    <source>
        <dbReference type="ARBA" id="ARBA00022679"/>
    </source>
</evidence>
<evidence type="ECO:0000256" key="1">
    <source>
        <dbReference type="ARBA" id="ARBA00004202"/>
    </source>
</evidence>
<keyword evidence="6" id="KW-0472">Membrane</keyword>